<dbReference type="Gene3D" id="2.60.40.2420">
    <property type="match status" value="1"/>
</dbReference>
<evidence type="ECO:0000256" key="1">
    <source>
        <dbReference type="SAM" id="SignalP"/>
    </source>
</evidence>
<dbReference type="Pfam" id="PF21112">
    <property type="entry name" value="CsgH"/>
    <property type="match status" value="1"/>
</dbReference>
<dbReference type="PROSITE" id="PS51257">
    <property type="entry name" value="PROKAR_LIPOPROTEIN"/>
    <property type="match status" value="1"/>
</dbReference>
<keyword evidence="4" id="KW-1185">Reference proteome</keyword>
<dbReference type="AlphaFoldDB" id="A0A7X6H0M6"/>
<evidence type="ECO:0000259" key="2">
    <source>
        <dbReference type="Pfam" id="PF21112"/>
    </source>
</evidence>
<dbReference type="EMBL" id="JAAZQQ010000003">
    <property type="protein sequence ID" value="NKX45023.1"/>
    <property type="molecule type" value="Genomic_DNA"/>
</dbReference>
<dbReference type="NCBIfam" id="NF041112">
    <property type="entry name" value="chap_CsgH_alph"/>
    <property type="match status" value="1"/>
</dbReference>
<feature type="signal peptide" evidence="1">
    <location>
        <begin position="1"/>
        <end position="25"/>
    </location>
</feature>
<reference evidence="3 4" key="1">
    <citation type="submission" date="2020-04" db="EMBL/GenBank/DDBJ databases">
        <authorList>
            <person name="Yoon J."/>
        </authorList>
    </citation>
    <scope>NUCLEOTIDE SEQUENCE [LARGE SCALE GENOMIC DNA]</scope>
    <source>
        <strain evidence="3 4">KMU-115</strain>
    </source>
</reference>
<gene>
    <name evidence="3" type="ORF">HCU73_10510</name>
</gene>
<evidence type="ECO:0000313" key="3">
    <source>
        <dbReference type="EMBL" id="NKX45023.1"/>
    </source>
</evidence>
<dbReference type="Proteomes" id="UP000526408">
    <property type="component" value="Unassembled WGS sequence"/>
</dbReference>
<evidence type="ECO:0000313" key="4">
    <source>
        <dbReference type="Proteomes" id="UP000526408"/>
    </source>
</evidence>
<organism evidence="3 4">
    <name type="scientific">Roseicyclus persicicus</name>
    <dbReference type="NCBI Taxonomy" id="2650661"/>
    <lineage>
        <taxon>Bacteria</taxon>
        <taxon>Pseudomonadati</taxon>
        <taxon>Pseudomonadota</taxon>
        <taxon>Alphaproteobacteria</taxon>
        <taxon>Rhodobacterales</taxon>
        <taxon>Roseobacteraceae</taxon>
        <taxon>Roseicyclus</taxon>
    </lineage>
</organism>
<sequence length="123" mass="12272">MTFPLSKAVLAPALTAVALGCTAIAGQTGATAEGPLACSVDVTARNGMLTIAGVVSSDAAVSGVYQLRVSRAGTLMNQGGPFRLAAGQTERLGQVMLNGPASGLDVALTLEVDGDTLRCPVDL</sequence>
<name>A0A7X6H0M6_9RHOB</name>
<keyword evidence="1" id="KW-0732">Signal</keyword>
<accession>A0A7X6H0M6</accession>
<dbReference type="InterPro" id="IPR048632">
    <property type="entry name" value="CsgH-like"/>
</dbReference>
<dbReference type="RefSeq" id="WP_168623417.1">
    <property type="nucleotide sequence ID" value="NZ_JAAZQQ010000003.1"/>
</dbReference>
<protein>
    <recommendedName>
        <fullName evidence="2">CsgH-like domain-containing protein</fullName>
    </recommendedName>
</protein>
<feature type="domain" description="CsgH-like" evidence="2">
    <location>
        <begin position="36"/>
        <end position="119"/>
    </location>
</feature>
<comment type="caution">
    <text evidence="3">The sequence shown here is derived from an EMBL/GenBank/DDBJ whole genome shotgun (WGS) entry which is preliminary data.</text>
</comment>
<dbReference type="InterPro" id="IPR047726">
    <property type="entry name" value="CsgH_dom"/>
</dbReference>
<proteinExistence type="predicted"/>
<feature type="chain" id="PRO_5030895390" description="CsgH-like domain-containing protein" evidence="1">
    <location>
        <begin position="26"/>
        <end position="123"/>
    </location>
</feature>
<dbReference type="InterPro" id="IPR053722">
    <property type="entry name" value="Curli_assembly_CsgC/AgfC"/>
</dbReference>